<evidence type="ECO:0008006" key="2">
    <source>
        <dbReference type="Google" id="ProtNLM"/>
    </source>
</evidence>
<dbReference type="AlphaFoldDB" id="A0A7C3UWE7"/>
<protein>
    <recommendedName>
        <fullName evidence="2">DUF47 family protein</fullName>
    </recommendedName>
</protein>
<proteinExistence type="predicted"/>
<comment type="caution">
    <text evidence="1">The sequence shown here is derived from an EMBL/GenBank/DDBJ whole genome shotgun (WGS) entry which is preliminary data.</text>
</comment>
<dbReference type="EMBL" id="DTMF01000055">
    <property type="protein sequence ID" value="HGF33176.1"/>
    <property type="molecule type" value="Genomic_DNA"/>
</dbReference>
<reference evidence="1" key="1">
    <citation type="journal article" date="2020" name="mSystems">
        <title>Genome- and Community-Level Interaction Insights into Carbon Utilization and Element Cycling Functions of Hydrothermarchaeota in Hydrothermal Sediment.</title>
        <authorList>
            <person name="Zhou Z."/>
            <person name="Liu Y."/>
            <person name="Xu W."/>
            <person name="Pan J."/>
            <person name="Luo Z.H."/>
            <person name="Li M."/>
        </authorList>
    </citation>
    <scope>NUCLEOTIDE SEQUENCE [LARGE SCALE GENOMIC DNA]</scope>
    <source>
        <strain evidence="1">SpSt-897</strain>
    </source>
</reference>
<dbReference type="Gene3D" id="1.20.58.220">
    <property type="entry name" value="Phosphate transport system protein phou homolog 2, domain 2"/>
    <property type="match status" value="1"/>
</dbReference>
<gene>
    <name evidence="1" type="ORF">ENW96_02160</name>
</gene>
<evidence type="ECO:0000313" key="1">
    <source>
        <dbReference type="EMBL" id="HGF33176.1"/>
    </source>
</evidence>
<dbReference type="InterPro" id="IPR038078">
    <property type="entry name" value="PhoU-like_sf"/>
</dbReference>
<name>A0A7C3UWE7_9BACT</name>
<sequence>MVDELATREKFNPVFVKLGDMVGAARDAFNRHSSASLDQVKKIYGELISEIKGLMDDLGNLAAKAPENQKASLIRLQSILTHLQMVGDNLEALSTPLARKIKEGVLFSDKAVGQANQLFDHLAGLLRSILDALKTDNEFLKRYILEEGQRLTQSCNAFATEHEDRLIEGLCLPQAAPLFLALLNGLRTAGHHAVAIAKILSQKQ</sequence>
<accession>A0A7C3UWE7</accession>
<dbReference type="SUPFAM" id="SSF109755">
    <property type="entry name" value="PhoU-like"/>
    <property type="match status" value="1"/>
</dbReference>
<organism evidence="1">
    <name type="scientific">Desulfobacca acetoxidans</name>
    <dbReference type="NCBI Taxonomy" id="60893"/>
    <lineage>
        <taxon>Bacteria</taxon>
        <taxon>Pseudomonadati</taxon>
        <taxon>Thermodesulfobacteriota</taxon>
        <taxon>Desulfobaccia</taxon>
        <taxon>Desulfobaccales</taxon>
        <taxon>Desulfobaccaceae</taxon>
        <taxon>Desulfobacca</taxon>
    </lineage>
</organism>